<evidence type="ECO:0000313" key="3">
    <source>
        <dbReference type="Proteomes" id="UP000008914"/>
    </source>
</evidence>
<dbReference type="HOGENOM" id="CLU_091279_0_0_11"/>
<evidence type="ECO:0008006" key="4">
    <source>
        <dbReference type="Google" id="ProtNLM"/>
    </source>
</evidence>
<accession>E6SB04</accession>
<dbReference type="STRING" id="710696.Intca_0721"/>
<evidence type="ECO:0000313" key="2">
    <source>
        <dbReference type="EMBL" id="ADU47265.1"/>
    </source>
</evidence>
<keyword evidence="1" id="KW-0812">Transmembrane</keyword>
<dbReference type="eggNOG" id="ENOG50334FV">
    <property type="taxonomic scope" value="Bacteria"/>
</dbReference>
<keyword evidence="1" id="KW-0472">Membrane</keyword>
<feature type="transmembrane region" description="Helical" evidence="1">
    <location>
        <begin position="148"/>
        <end position="177"/>
    </location>
</feature>
<gene>
    <name evidence="2" type="ordered locus">Intca_0721</name>
</gene>
<dbReference type="OrthoDB" id="3378428at2"/>
<dbReference type="RefSeq" id="WP_013491585.1">
    <property type="nucleotide sequence ID" value="NC_014830.1"/>
</dbReference>
<name>E6SB04_INTC7</name>
<dbReference type="Proteomes" id="UP000008914">
    <property type="component" value="Chromosome"/>
</dbReference>
<proteinExistence type="predicted"/>
<reference evidence="2 3" key="1">
    <citation type="journal article" date="2010" name="Stand. Genomic Sci.">
        <title>Complete genome sequence of Intrasporangium calvum type strain (7 KIP).</title>
        <authorList>
            <person name="Del Rio T.G."/>
            <person name="Chertkov O."/>
            <person name="Yasawong M."/>
            <person name="Lucas S."/>
            <person name="Deshpande S."/>
            <person name="Cheng J.F."/>
            <person name="Detter C."/>
            <person name="Tapia R."/>
            <person name="Han C."/>
            <person name="Goodwin L."/>
            <person name="Pitluck S."/>
            <person name="Liolios K."/>
            <person name="Ivanova N."/>
            <person name="Mavromatis K."/>
            <person name="Pati A."/>
            <person name="Chen A."/>
            <person name="Palaniappan K."/>
            <person name="Land M."/>
            <person name="Hauser L."/>
            <person name="Chang Y.J."/>
            <person name="Jeffries C.D."/>
            <person name="Rohde M."/>
            <person name="Pukall R."/>
            <person name="Sikorski J."/>
            <person name="Goker M."/>
            <person name="Woyke T."/>
            <person name="Bristow J."/>
            <person name="Eisen J.A."/>
            <person name="Markowitz V."/>
            <person name="Hugenholtz P."/>
            <person name="Kyrpides N.C."/>
            <person name="Klenk H.P."/>
            <person name="Lapidus A."/>
        </authorList>
    </citation>
    <scope>NUCLEOTIDE SEQUENCE [LARGE SCALE GENOMIC DNA]</scope>
    <source>
        <strain evidence="3">ATCC 23552 / DSM 43043 / JCM 3097 / NBRC 12989 / 7 KIP</strain>
    </source>
</reference>
<dbReference type="AlphaFoldDB" id="E6SB04"/>
<sequence>MRKTLDHLISWTGLVLAVVLLVAGGLLTYASGFVNNNVEEQLSQQRITMPAEAAISKMSAEDQAALKPWADGKTQMTTGDQAKAFADHYILVHMNTSSENRTYEEVSGEYMKLSKDPNANKDEVAALGNLRQTLFMGNTLRGMLLNAYAFGTMATIAGIAGIGAFIGAALLLVLALLGFRHAKTVQETHPTGGVREPARV</sequence>
<dbReference type="EMBL" id="CP002343">
    <property type="protein sequence ID" value="ADU47265.1"/>
    <property type="molecule type" value="Genomic_DNA"/>
</dbReference>
<keyword evidence="3" id="KW-1185">Reference proteome</keyword>
<dbReference type="KEGG" id="ica:Intca_0721"/>
<keyword evidence="1" id="KW-1133">Transmembrane helix</keyword>
<evidence type="ECO:0000256" key="1">
    <source>
        <dbReference type="SAM" id="Phobius"/>
    </source>
</evidence>
<protein>
    <recommendedName>
        <fullName evidence="4">Aromatic ring-opening dioxygenase LigA</fullName>
    </recommendedName>
</protein>
<organism evidence="2 3">
    <name type="scientific">Intrasporangium calvum (strain ATCC 23552 / DSM 43043 / JCM 3097 / NBRC 12989 / NCIMB 10167 / NRRL B-3866 / 7 KIP)</name>
    <dbReference type="NCBI Taxonomy" id="710696"/>
    <lineage>
        <taxon>Bacteria</taxon>
        <taxon>Bacillati</taxon>
        <taxon>Actinomycetota</taxon>
        <taxon>Actinomycetes</taxon>
        <taxon>Micrococcales</taxon>
        <taxon>Intrasporangiaceae</taxon>
        <taxon>Intrasporangium</taxon>
    </lineage>
</organism>